<reference evidence="4 5" key="1">
    <citation type="submission" date="2020-08" db="EMBL/GenBank/DDBJ databases">
        <title>Genomic Encyclopedia of Type Strains, Phase IV (KMG-IV): sequencing the most valuable type-strain genomes for metagenomic binning, comparative biology and taxonomic classification.</title>
        <authorList>
            <person name="Goeker M."/>
        </authorList>
    </citation>
    <scope>NUCLEOTIDE SEQUENCE [LARGE SCALE GENOMIC DNA]</scope>
    <source>
        <strain evidence="4 5">DSM 11590</strain>
    </source>
</reference>
<dbReference type="Pfam" id="PF13180">
    <property type="entry name" value="PDZ_2"/>
    <property type="match status" value="1"/>
</dbReference>
<dbReference type="PROSITE" id="PS51257">
    <property type="entry name" value="PROKAR_LIPOPROTEIN"/>
    <property type="match status" value="1"/>
</dbReference>
<dbReference type="InterPro" id="IPR036034">
    <property type="entry name" value="PDZ_sf"/>
</dbReference>
<dbReference type="RefSeq" id="WP_184263841.1">
    <property type="nucleotide sequence ID" value="NZ_JACIIX010000009.1"/>
</dbReference>
<protein>
    <recommendedName>
        <fullName evidence="3">PDZ domain-containing protein</fullName>
    </recommendedName>
</protein>
<feature type="compositionally biased region" description="Polar residues" evidence="1">
    <location>
        <begin position="265"/>
        <end position="276"/>
    </location>
</feature>
<dbReference type="PROSITE" id="PS50106">
    <property type="entry name" value="PDZ"/>
    <property type="match status" value="1"/>
</dbReference>
<name>A0A7W9ZGI2_NOVIT</name>
<accession>A0A7W9ZGI2</accession>
<organism evidence="4 5">
    <name type="scientific">Novispirillum itersonii</name>
    <name type="common">Aquaspirillum itersonii</name>
    <dbReference type="NCBI Taxonomy" id="189"/>
    <lineage>
        <taxon>Bacteria</taxon>
        <taxon>Pseudomonadati</taxon>
        <taxon>Pseudomonadota</taxon>
        <taxon>Alphaproteobacteria</taxon>
        <taxon>Rhodospirillales</taxon>
        <taxon>Novispirillaceae</taxon>
        <taxon>Novispirillum</taxon>
    </lineage>
</organism>
<evidence type="ECO:0000256" key="1">
    <source>
        <dbReference type="SAM" id="MobiDB-lite"/>
    </source>
</evidence>
<feature type="chain" id="PRO_5031195037" description="PDZ domain-containing protein" evidence="2">
    <location>
        <begin position="19"/>
        <end position="276"/>
    </location>
</feature>
<sequence length="276" mass="29664">MLRRLLPLSFLLFLAACANPYADSYVALDPGPLAPAAAAGGKPEVRILPSGSAMAENRAMLRRGFVMIGQSQFSGTNTARSDAQAQGQAVGAQVVLLSQEYESTRRGVTPVEEQIMTPVRRTYIDRDGARRTGYVWARTTVTRYEPTLYTQYTLTATYWVKARPGGLGVAVQEPSDDTRKKNQTNKGAEIFAVVDGSPAFSADLLEGDLITALDGHSIDTAQDFAERQPALSGRRGVSIDLLRDGQKLRKTADIPPAPEPVPTPARSTGSATDPAQ</sequence>
<feature type="domain" description="PDZ" evidence="3">
    <location>
        <begin position="161"/>
        <end position="218"/>
    </location>
</feature>
<feature type="compositionally biased region" description="Basic and acidic residues" evidence="1">
    <location>
        <begin position="241"/>
        <end position="252"/>
    </location>
</feature>
<dbReference type="SUPFAM" id="SSF50156">
    <property type="entry name" value="PDZ domain-like"/>
    <property type="match status" value="1"/>
</dbReference>
<evidence type="ECO:0000313" key="4">
    <source>
        <dbReference type="EMBL" id="MBB6211015.1"/>
    </source>
</evidence>
<gene>
    <name evidence="4" type="ORF">FHS48_002450</name>
</gene>
<feature type="signal peptide" evidence="2">
    <location>
        <begin position="1"/>
        <end position="18"/>
    </location>
</feature>
<keyword evidence="2" id="KW-0732">Signal</keyword>
<evidence type="ECO:0000259" key="3">
    <source>
        <dbReference type="PROSITE" id="PS50106"/>
    </source>
</evidence>
<dbReference type="SMART" id="SM00228">
    <property type="entry name" value="PDZ"/>
    <property type="match status" value="1"/>
</dbReference>
<comment type="caution">
    <text evidence="4">The sequence shown here is derived from an EMBL/GenBank/DDBJ whole genome shotgun (WGS) entry which is preliminary data.</text>
</comment>
<feature type="region of interest" description="Disordered" evidence="1">
    <location>
        <begin position="235"/>
        <end position="276"/>
    </location>
</feature>
<dbReference type="AlphaFoldDB" id="A0A7W9ZGI2"/>
<dbReference type="Proteomes" id="UP000544872">
    <property type="component" value="Unassembled WGS sequence"/>
</dbReference>
<dbReference type="InterPro" id="IPR001478">
    <property type="entry name" value="PDZ"/>
</dbReference>
<dbReference type="Gene3D" id="2.30.42.10">
    <property type="match status" value="1"/>
</dbReference>
<evidence type="ECO:0000313" key="5">
    <source>
        <dbReference type="Proteomes" id="UP000544872"/>
    </source>
</evidence>
<keyword evidence="5" id="KW-1185">Reference proteome</keyword>
<proteinExistence type="predicted"/>
<dbReference type="EMBL" id="JACIIX010000009">
    <property type="protein sequence ID" value="MBB6211015.1"/>
    <property type="molecule type" value="Genomic_DNA"/>
</dbReference>
<evidence type="ECO:0000256" key="2">
    <source>
        <dbReference type="SAM" id="SignalP"/>
    </source>
</evidence>